<gene>
    <name evidence="7" type="primary">EXG3</name>
    <name evidence="7" type="ORF">VKT23_011078</name>
</gene>
<dbReference type="EMBL" id="JBANRG010000023">
    <property type="protein sequence ID" value="KAK7455203.1"/>
    <property type="molecule type" value="Genomic_DNA"/>
</dbReference>
<evidence type="ECO:0000259" key="6">
    <source>
        <dbReference type="Pfam" id="PF00150"/>
    </source>
</evidence>
<reference evidence="7 8" key="1">
    <citation type="submission" date="2024-01" db="EMBL/GenBank/DDBJ databases">
        <title>A draft genome for the cacao thread blight pathogen Marasmiellus scandens.</title>
        <authorList>
            <person name="Baruah I.K."/>
            <person name="Leung J."/>
            <person name="Bukari Y."/>
            <person name="Amoako-Attah I."/>
            <person name="Meinhardt L.W."/>
            <person name="Bailey B.A."/>
            <person name="Cohen S.P."/>
        </authorList>
    </citation>
    <scope>NUCLEOTIDE SEQUENCE [LARGE SCALE GENOMIC DNA]</scope>
    <source>
        <strain evidence="7 8">GH-19</strain>
    </source>
</reference>
<evidence type="ECO:0000256" key="4">
    <source>
        <dbReference type="RuleBase" id="RU361153"/>
    </source>
</evidence>
<evidence type="ECO:0000256" key="3">
    <source>
        <dbReference type="ARBA" id="ARBA00023295"/>
    </source>
</evidence>
<evidence type="ECO:0000313" key="7">
    <source>
        <dbReference type="EMBL" id="KAK7455203.1"/>
    </source>
</evidence>
<accession>A0ABR1J9T4</accession>
<proteinExistence type="inferred from homology"/>
<dbReference type="InterPro" id="IPR017853">
    <property type="entry name" value="GH"/>
</dbReference>
<dbReference type="EC" id="3.2.1.58" evidence="7"/>
<protein>
    <submittedName>
        <fullName evidence="7">Glucan 1,3-beta-glucosidase 3</fullName>
        <ecNumber evidence="7">3.2.1.58</ecNumber>
    </submittedName>
</protein>
<name>A0ABR1J9T4_9AGAR</name>
<evidence type="ECO:0000256" key="2">
    <source>
        <dbReference type="ARBA" id="ARBA00022801"/>
    </source>
</evidence>
<comment type="caution">
    <text evidence="7">The sequence shown here is derived from an EMBL/GenBank/DDBJ whole genome shotgun (WGS) entry which is preliminary data.</text>
</comment>
<comment type="similarity">
    <text evidence="1 4">Belongs to the glycosyl hydrolase 5 (cellulase A) family.</text>
</comment>
<feature type="region of interest" description="Disordered" evidence="5">
    <location>
        <begin position="17"/>
        <end position="42"/>
    </location>
</feature>
<evidence type="ECO:0000256" key="5">
    <source>
        <dbReference type="SAM" id="MobiDB-lite"/>
    </source>
</evidence>
<keyword evidence="3 4" id="KW-0326">Glycosidase</keyword>
<dbReference type="InterPro" id="IPR001547">
    <property type="entry name" value="Glyco_hydro_5"/>
</dbReference>
<keyword evidence="8" id="KW-1185">Reference proteome</keyword>
<evidence type="ECO:0000313" key="8">
    <source>
        <dbReference type="Proteomes" id="UP001498398"/>
    </source>
</evidence>
<dbReference type="PANTHER" id="PTHR31297:SF43">
    <property type="entry name" value="GLUCAN 1,3-BETA-GLUCOSIDASE 3"/>
    <property type="match status" value="1"/>
</dbReference>
<dbReference type="PANTHER" id="PTHR31297">
    <property type="entry name" value="GLUCAN ENDO-1,6-BETA-GLUCOSIDASE B"/>
    <property type="match status" value="1"/>
</dbReference>
<evidence type="ECO:0000256" key="1">
    <source>
        <dbReference type="ARBA" id="ARBA00005641"/>
    </source>
</evidence>
<keyword evidence="2 4" id="KW-0378">Hydrolase</keyword>
<dbReference type="GO" id="GO:0004338">
    <property type="term" value="F:glucan exo-1,3-beta-glucosidase activity"/>
    <property type="evidence" value="ECO:0007669"/>
    <property type="project" value="UniProtKB-EC"/>
</dbReference>
<feature type="domain" description="Glycoside hydrolase family 5" evidence="6">
    <location>
        <begin position="103"/>
        <end position="400"/>
    </location>
</feature>
<organism evidence="7 8">
    <name type="scientific">Marasmiellus scandens</name>
    <dbReference type="NCBI Taxonomy" id="2682957"/>
    <lineage>
        <taxon>Eukaryota</taxon>
        <taxon>Fungi</taxon>
        <taxon>Dikarya</taxon>
        <taxon>Basidiomycota</taxon>
        <taxon>Agaricomycotina</taxon>
        <taxon>Agaricomycetes</taxon>
        <taxon>Agaricomycetidae</taxon>
        <taxon>Agaricales</taxon>
        <taxon>Marasmiineae</taxon>
        <taxon>Omphalotaceae</taxon>
        <taxon>Marasmiellus</taxon>
    </lineage>
</organism>
<dbReference type="Pfam" id="PF00150">
    <property type="entry name" value="Cellulase"/>
    <property type="match status" value="1"/>
</dbReference>
<dbReference type="SUPFAM" id="SSF51445">
    <property type="entry name" value="(Trans)glycosidases"/>
    <property type="match status" value="1"/>
</dbReference>
<dbReference type="InterPro" id="IPR050386">
    <property type="entry name" value="Glycosyl_hydrolase_5"/>
</dbReference>
<dbReference type="Proteomes" id="UP001498398">
    <property type="component" value="Unassembled WGS sequence"/>
</dbReference>
<sequence length="546" mass="61476">MNKFFKKVQSKFEQKFSDFPGLSDQSSPRNAPLSMPYIPSSQPPSMRQIYRLRKQRGVNLGSWFTLEDWLTPSLFQRASGSKSSEMDVLQGMSSDLSSAKSMLNHHWSSFINEGDWQWMSSHGINTVRIPISYYHFLPSHSDPSVRGMMARTEYAGFESVYADAWGYIQNAIQTAHKYQIGVLVDLHAAPGAQNKDSHSGLSGGHAGLWDSHEKQQLTIAILVALAREIVQHPNVVGLEVLNEPKNNNMLQGFYDAATQAITSAGISTLELPLYVSDSWDIGWYSQYIDHRANEGKFLVLDHHLYRCFTREDHSKSASDHARDVHPSNPSGGSLSMLANASAKTGAALVIGEWSAALNPASLHHYGSEEEKRAAQAEWGHAQWEAYEKFCGGWFFWTLKKEGAPDRGWGFYSALEQGVVPSFVDRTKAAFQRQQGNLDALRAQGVAERQSAFSSHVNWWDNNSSSGNFEHWRFEEGYDKGWEDALAFWFGGETGELGGSEIGFIGWWKKVRAEAHRREKGNSGMVWEYEHGYEQAVRKFVEVARQM</sequence>
<dbReference type="Gene3D" id="3.20.20.80">
    <property type="entry name" value="Glycosidases"/>
    <property type="match status" value="1"/>
</dbReference>